<name>A0AAV5V2A5_9BILA</name>
<dbReference type="Proteomes" id="UP001432322">
    <property type="component" value="Unassembled WGS sequence"/>
</dbReference>
<feature type="region of interest" description="Disordered" evidence="1">
    <location>
        <begin position="114"/>
        <end position="188"/>
    </location>
</feature>
<dbReference type="EMBL" id="BTSY01000001">
    <property type="protein sequence ID" value="GMT12538.1"/>
    <property type="molecule type" value="Genomic_DNA"/>
</dbReference>
<feature type="non-terminal residue" evidence="2">
    <location>
        <position position="1"/>
    </location>
</feature>
<keyword evidence="3" id="KW-1185">Reference proteome</keyword>
<evidence type="ECO:0000313" key="3">
    <source>
        <dbReference type="Proteomes" id="UP001432322"/>
    </source>
</evidence>
<dbReference type="GO" id="GO:0007264">
    <property type="term" value="P:small GTPase-mediated signal transduction"/>
    <property type="evidence" value="ECO:0007669"/>
    <property type="project" value="InterPro"/>
</dbReference>
<feature type="region of interest" description="Disordered" evidence="1">
    <location>
        <begin position="78"/>
        <end position="100"/>
    </location>
</feature>
<feature type="compositionally biased region" description="Polar residues" evidence="1">
    <location>
        <begin position="91"/>
        <end position="100"/>
    </location>
</feature>
<comment type="caution">
    <text evidence="2">The sequence shown here is derived from an EMBL/GenBank/DDBJ whole genome shotgun (WGS) entry which is preliminary data.</text>
</comment>
<dbReference type="Gene3D" id="1.10.840.10">
    <property type="entry name" value="Ras guanine-nucleotide exchange factors catalytic domain"/>
    <property type="match status" value="1"/>
</dbReference>
<feature type="compositionally biased region" description="Polar residues" evidence="1">
    <location>
        <begin position="117"/>
        <end position="126"/>
    </location>
</feature>
<evidence type="ECO:0000256" key="1">
    <source>
        <dbReference type="SAM" id="MobiDB-lite"/>
    </source>
</evidence>
<gene>
    <name evidence="2" type="ORF">PFISCL1PPCAC_3835</name>
</gene>
<dbReference type="GO" id="GO:0005085">
    <property type="term" value="F:guanyl-nucleotide exchange factor activity"/>
    <property type="evidence" value="ECO:0007669"/>
    <property type="project" value="InterPro"/>
</dbReference>
<evidence type="ECO:0000313" key="2">
    <source>
        <dbReference type="EMBL" id="GMT12538.1"/>
    </source>
</evidence>
<proteinExistence type="predicted"/>
<protein>
    <submittedName>
        <fullName evidence="2">Uncharacterized protein</fullName>
    </submittedName>
</protein>
<dbReference type="InterPro" id="IPR036964">
    <property type="entry name" value="RASGEF_cat_dom_sf"/>
</dbReference>
<dbReference type="AlphaFoldDB" id="A0AAV5V2A5"/>
<sequence>RLLQQFFESINPKGDFGEDGEALETYLYEKSLKIQPKEADRPPHPDLPTTNLRSLAAATMPLTLESILAAIAETKPKHTAATLRSPGTKPPRTNTKESGNLESKVASFAASFGHVGSSKSNTYTSRHTSHESQPKTAPPTPGYDTGDNGPVDPQHATAAGSSNTIVSHGRSPHPARPNAPPEDSVPAHFVLADIESRSRSRAGTSTSQVRAVFHGHRASYASRV</sequence>
<organism evidence="2 3">
    <name type="scientific">Pristionchus fissidentatus</name>
    <dbReference type="NCBI Taxonomy" id="1538716"/>
    <lineage>
        <taxon>Eukaryota</taxon>
        <taxon>Metazoa</taxon>
        <taxon>Ecdysozoa</taxon>
        <taxon>Nematoda</taxon>
        <taxon>Chromadorea</taxon>
        <taxon>Rhabditida</taxon>
        <taxon>Rhabditina</taxon>
        <taxon>Diplogasteromorpha</taxon>
        <taxon>Diplogasteroidea</taxon>
        <taxon>Neodiplogasteridae</taxon>
        <taxon>Pristionchus</taxon>
    </lineage>
</organism>
<accession>A0AAV5V2A5</accession>
<reference evidence="2" key="1">
    <citation type="submission" date="2023-10" db="EMBL/GenBank/DDBJ databases">
        <title>Genome assembly of Pristionchus species.</title>
        <authorList>
            <person name="Yoshida K."/>
            <person name="Sommer R.J."/>
        </authorList>
    </citation>
    <scope>NUCLEOTIDE SEQUENCE</scope>
    <source>
        <strain evidence="2">RS5133</strain>
    </source>
</reference>